<feature type="domain" description="J" evidence="12">
    <location>
        <begin position="14"/>
        <end position="82"/>
    </location>
</feature>
<reference evidence="13" key="2">
    <citation type="submission" date="2020-05" db="UniProtKB">
        <authorList>
            <consortium name="EnsemblMetazoa"/>
        </authorList>
    </citation>
    <scope>IDENTIFICATION</scope>
    <source>
        <strain evidence="13">IAEA</strain>
    </source>
</reference>
<keyword evidence="4" id="KW-0328">Glycosyltransferase</keyword>
<evidence type="ECO:0000256" key="8">
    <source>
        <dbReference type="ARBA" id="ARBA00022989"/>
    </source>
</evidence>
<dbReference type="InterPro" id="IPR001623">
    <property type="entry name" value="DnaJ_domain"/>
</dbReference>
<dbReference type="EnsemblMetazoa" id="GBRI020812-RA">
    <property type="protein sequence ID" value="GBRI020812-PA"/>
    <property type="gene ID" value="GBRI020812"/>
</dbReference>
<dbReference type="GO" id="GO:0005975">
    <property type="term" value="P:carbohydrate metabolic process"/>
    <property type="evidence" value="ECO:0007669"/>
    <property type="project" value="InterPro"/>
</dbReference>
<dbReference type="InterPro" id="IPR003859">
    <property type="entry name" value="Galactosyl_T"/>
</dbReference>
<dbReference type="Pfam" id="PF00226">
    <property type="entry name" value="DnaJ"/>
    <property type="match status" value="1"/>
</dbReference>
<dbReference type="GO" id="GO:0005739">
    <property type="term" value="C:mitochondrion"/>
    <property type="evidence" value="ECO:0007669"/>
    <property type="project" value="GOC"/>
</dbReference>
<keyword evidence="8" id="KW-1133">Transmembrane helix</keyword>
<keyword evidence="6" id="KW-0812">Transmembrane</keyword>
<evidence type="ECO:0000256" key="6">
    <source>
        <dbReference type="ARBA" id="ARBA00022692"/>
    </source>
</evidence>
<dbReference type="VEuPathDB" id="VectorBase:GBRI020812"/>
<dbReference type="InterPro" id="IPR027791">
    <property type="entry name" value="Galactosyl_T_C"/>
</dbReference>
<reference evidence="14" key="1">
    <citation type="submission" date="2014-03" db="EMBL/GenBank/DDBJ databases">
        <authorList>
            <person name="Aksoy S."/>
            <person name="Warren W."/>
            <person name="Wilson R.K."/>
        </authorList>
    </citation>
    <scope>NUCLEOTIDE SEQUENCE [LARGE SCALE GENOMIC DNA]</scope>
    <source>
        <strain evidence="14">IAEA</strain>
    </source>
</reference>
<evidence type="ECO:0000313" key="14">
    <source>
        <dbReference type="Proteomes" id="UP000091820"/>
    </source>
</evidence>
<comment type="pathway">
    <text evidence="2">Protein modification; protein glycosylation.</text>
</comment>
<evidence type="ECO:0000259" key="12">
    <source>
        <dbReference type="PROSITE" id="PS50076"/>
    </source>
</evidence>
<dbReference type="SUPFAM" id="SSF46565">
    <property type="entry name" value="Chaperone J-domain"/>
    <property type="match status" value="1"/>
</dbReference>
<dbReference type="STRING" id="37001.A0A1A9WIB4"/>
<dbReference type="InterPro" id="IPR024586">
    <property type="entry name" value="DnaJ-like_C11_C"/>
</dbReference>
<keyword evidence="7" id="KW-0735">Signal-anchor</keyword>
<dbReference type="SMART" id="SM00271">
    <property type="entry name" value="DnaJ"/>
    <property type="match status" value="1"/>
</dbReference>
<evidence type="ECO:0000313" key="13">
    <source>
        <dbReference type="EnsemblMetazoa" id="GBRI020812-PA"/>
    </source>
</evidence>
<comment type="similarity">
    <text evidence="3">Belongs to the glycosyltransferase 7 family.</text>
</comment>
<evidence type="ECO:0000256" key="2">
    <source>
        <dbReference type="ARBA" id="ARBA00004922"/>
    </source>
</evidence>
<dbReference type="PROSITE" id="PS50076">
    <property type="entry name" value="DNAJ_2"/>
    <property type="match status" value="1"/>
</dbReference>
<dbReference type="InterPro" id="IPR036869">
    <property type="entry name" value="J_dom_sf"/>
</dbReference>
<keyword evidence="10" id="KW-0325">Glycoprotein</keyword>
<dbReference type="Pfam" id="PF11875">
    <property type="entry name" value="DnaJ-like_C11_C"/>
    <property type="match status" value="1"/>
</dbReference>
<protein>
    <recommendedName>
        <fullName evidence="12">J domain-containing protein</fullName>
    </recommendedName>
</protein>
<comment type="subcellular location">
    <subcellularLocation>
        <location evidence="1">Membrane</location>
        <topology evidence="1">Single-pass type II membrane protein</topology>
    </subcellularLocation>
</comment>
<dbReference type="InterPro" id="IPR055225">
    <property type="entry name" value="DNAJC11-like_beta-barrel"/>
</dbReference>
<dbReference type="InterPro" id="IPR052243">
    <property type="entry name" value="Mito_inner_membrane_organizer"/>
</dbReference>
<evidence type="ECO:0000256" key="1">
    <source>
        <dbReference type="ARBA" id="ARBA00004606"/>
    </source>
</evidence>
<name>A0A1A9WIB4_9MUSC</name>
<dbReference type="PRINTS" id="PR00625">
    <property type="entry name" value="JDOMAIN"/>
</dbReference>
<dbReference type="AlphaFoldDB" id="A0A1A9WIB4"/>
<evidence type="ECO:0000256" key="10">
    <source>
        <dbReference type="ARBA" id="ARBA00023180"/>
    </source>
</evidence>
<sequence>MSDDTDSDTELEENYYTFLNLPKDATAEQINAAYRKLSRVYHPDKHMDGENKHKAEMLFNRTKKAYEVLSDPQKRAIYDSVGEKGLRTDGWELIHRTKTPAEIREEYQRLAQAAEERKLLQSTNPRGNVTISVNATEVFSPYDDREVPHVEVSSMSISQSIEAPITRRDTVIMSGNLVSTNGNGSGGFVVCGRRLLNKGWLELDIGAGGRTLSPVLSVTGGTSLNFREHGVIPALFSSLSVQLDKHTIGSLTLNASSQSAMTTQIDRSNDKCAWSTSFVIGSPHIYFSIAYTHKMIENELKLKVAAKVGTFGFLAEYGAEKKVSKYSSVLAAVSIGVPTGVILKFKIVRSQQTYVFPIHLSEDIVPASVFYATVTPVIVWFLVKKSIIDPMLADRKNIENDKIKRNNEQRMNLRRQEAAAAIDLMTHTYERIVNEEIERGGIIIANATYGCLEQNGNFRADASIDVKIPLQCLSDLPGFYDPCVGEDKVLRFEYLYNNRPNLRIGFFKLDLFKWSLFHRYSIKFQILCASKVLNLNLILMPGKIEDDRLRKPYKSNATVSGSSNNINEILTISSFTGVSAVNANESLEQENKNITEIALPVCQDPVYEESSPFVPNITLESLDVVEAQLGPLLESGGAFKPKDCNARHHVAIVVPFRDRYAHLSIFLRNMHPFLMKQNITYRIFIIEQTNGQSFNRAALMNIGFLEAMKLYPWDCFIFHDVDLLPLDNRNLYTCPRQPRHMSVAVDEFNYRLPYRTIFGGVSAMTREHFVLVNGFSNSFFGWGAEDDDMSNRLRSANLFIARYPINIARYIMLKHPKEKANPKRYENLVNGMHKIGTDGLNSIKYEIYSNKEYPTFSWYYAELKITEQKS</sequence>
<dbReference type="Gene3D" id="3.90.550.10">
    <property type="entry name" value="Spore Coat Polysaccharide Biosynthesis Protein SpsA, Chain A"/>
    <property type="match status" value="1"/>
</dbReference>
<evidence type="ECO:0000256" key="11">
    <source>
        <dbReference type="ARBA" id="ARBA00023186"/>
    </source>
</evidence>
<keyword evidence="11" id="KW-0143">Chaperone</keyword>
<organism evidence="13 14">
    <name type="scientific">Glossina brevipalpis</name>
    <dbReference type="NCBI Taxonomy" id="37001"/>
    <lineage>
        <taxon>Eukaryota</taxon>
        <taxon>Metazoa</taxon>
        <taxon>Ecdysozoa</taxon>
        <taxon>Arthropoda</taxon>
        <taxon>Hexapoda</taxon>
        <taxon>Insecta</taxon>
        <taxon>Pterygota</taxon>
        <taxon>Neoptera</taxon>
        <taxon>Endopterygota</taxon>
        <taxon>Diptera</taxon>
        <taxon>Brachycera</taxon>
        <taxon>Muscomorpha</taxon>
        <taxon>Hippoboscoidea</taxon>
        <taxon>Glossinidae</taxon>
        <taxon>Glossina</taxon>
    </lineage>
</organism>
<evidence type="ECO:0000256" key="7">
    <source>
        <dbReference type="ARBA" id="ARBA00022968"/>
    </source>
</evidence>
<dbReference type="CDD" id="cd06257">
    <property type="entry name" value="DnaJ"/>
    <property type="match status" value="1"/>
</dbReference>
<dbReference type="CDD" id="cd00899">
    <property type="entry name" value="b4GalT"/>
    <property type="match status" value="1"/>
</dbReference>
<dbReference type="GO" id="GO:0042407">
    <property type="term" value="P:cristae formation"/>
    <property type="evidence" value="ECO:0007669"/>
    <property type="project" value="TreeGrafter"/>
</dbReference>
<dbReference type="FunFam" id="1.10.287.110:FF:000079">
    <property type="entry name" value="DnaJ subfamily C member"/>
    <property type="match status" value="1"/>
</dbReference>
<dbReference type="InterPro" id="IPR029044">
    <property type="entry name" value="Nucleotide-diphossugar_trans"/>
</dbReference>
<keyword evidence="5" id="KW-0808">Transferase</keyword>
<proteinExistence type="inferred from homology"/>
<dbReference type="GO" id="GO:0016020">
    <property type="term" value="C:membrane"/>
    <property type="evidence" value="ECO:0007669"/>
    <property type="project" value="UniProtKB-SubCell"/>
</dbReference>
<dbReference type="Pfam" id="PF13733">
    <property type="entry name" value="Glyco_transf_7N"/>
    <property type="match status" value="1"/>
</dbReference>
<evidence type="ECO:0000256" key="4">
    <source>
        <dbReference type="ARBA" id="ARBA00022676"/>
    </source>
</evidence>
<dbReference type="UniPathway" id="UPA00378"/>
<dbReference type="PANTHER" id="PTHR44157:SF1">
    <property type="entry name" value="DNAJ HOMOLOG SUBFAMILY C MEMBER 11"/>
    <property type="match status" value="1"/>
</dbReference>
<accession>A0A1A9WIB4</accession>
<dbReference type="Proteomes" id="UP000091820">
    <property type="component" value="Unassembled WGS sequence"/>
</dbReference>
<keyword evidence="14" id="KW-1185">Reference proteome</keyword>
<dbReference type="Pfam" id="PF22774">
    <property type="entry name" value="DNAJC11_beta-barrel"/>
    <property type="match status" value="1"/>
</dbReference>
<evidence type="ECO:0000256" key="5">
    <source>
        <dbReference type="ARBA" id="ARBA00022679"/>
    </source>
</evidence>
<dbReference type="Pfam" id="PF02709">
    <property type="entry name" value="Glyco_transf_7C"/>
    <property type="match status" value="1"/>
</dbReference>
<evidence type="ECO:0000256" key="9">
    <source>
        <dbReference type="ARBA" id="ARBA00023136"/>
    </source>
</evidence>
<dbReference type="InterPro" id="IPR027995">
    <property type="entry name" value="Galactosyl_T_N"/>
</dbReference>
<evidence type="ECO:0000256" key="3">
    <source>
        <dbReference type="ARBA" id="ARBA00005735"/>
    </source>
</evidence>
<dbReference type="PANTHER" id="PTHR44157">
    <property type="entry name" value="DNAJ HOMOLOG SUBFAMILY C MEMBER 11"/>
    <property type="match status" value="1"/>
</dbReference>
<dbReference type="SUPFAM" id="SSF53448">
    <property type="entry name" value="Nucleotide-diphospho-sugar transferases"/>
    <property type="match status" value="1"/>
</dbReference>
<dbReference type="GO" id="GO:0016757">
    <property type="term" value="F:glycosyltransferase activity"/>
    <property type="evidence" value="ECO:0007669"/>
    <property type="project" value="UniProtKB-KW"/>
</dbReference>
<dbReference type="PRINTS" id="PR02050">
    <property type="entry name" value="B14GALTRFASE"/>
</dbReference>
<dbReference type="Gene3D" id="1.10.287.110">
    <property type="entry name" value="DnaJ domain"/>
    <property type="match status" value="1"/>
</dbReference>
<keyword evidence="9" id="KW-0472">Membrane</keyword>